<dbReference type="RefSeq" id="XP_043013233.1">
    <property type="nucleotide sequence ID" value="XM_043148633.1"/>
</dbReference>
<dbReference type="SUPFAM" id="SSF53474">
    <property type="entry name" value="alpha/beta-Hydrolases"/>
    <property type="match status" value="1"/>
</dbReference>
<keyword evidence="4" id="KW-0443">Lipid metabolism</keyword>
<name>A0A9P8ACT4_9AGAR</name>
<dbReference type="AlphaFoldDB" id="A0A9P8ACT4"/>
<evidence type="ECO:0000313" key="6">
    <source>
        <dbReference type="Proteomes" id="UP001049176"/>
    </source>
</evidence>
<evidence type="ECO:0000256" key="4">
    <source>
        <dbReference type="ARBA" id="ARBA00023098"/>
    </source>
</evidence>
<keyword evidence="6" id="KW-1185">Reference proteome</keyword>
<proteinExistence type="predicted"/>
<evidence type="ECO:0000256" key="1">
    <source>
        <dbReference type="ARBA" id="ARBA00013201"/>
    </source>
</evidence>
<keyword evidence="2" id="KW-0378">Hydrolase</keyword>
<dbReference type="GO" id="GO:0003847">
    <property type="term" value="F:1-alkyl-2-acetylglycerophosphocholine esterase activity"/>
    <property type="evidence" value="ECO:0007669"/>
    <property type="project" value="UniProtKB-EC"/>
</dbReference>
<dbReference type="GeneID" id="66073250"/>
<keyword evidence="3" id="KW-0442">Lipid degradation</keyword>
<dbReference type="PANTHER" id="PTHR10272:SF0">
    <property type="entry name" value="PLATELET-ACTIVATING FACTOR ACETYLHYDROLASE"/>
    <property type="match status" value="1"/>
</dbReference>
<dbReference type="OrthoDB" id="2363873at2759"/>
<dbReference type="InterPro" id="IPR029058">
    <property type="entry name" value="AB_hydrolase_fold"/>
</dbReference>
<gene>
    <name evidence="5" type="ORF">E1B28_004174</name>
</gene>
<reference evidence="5" key="1">
    <citation type="journal article" date="2021" name="Genome Biol. Evol.">
        <title>The assembled and annotated genome of the fairy-ring fungus Marasmius oreades.</title>
        <authorList>
            <person name="Hiltunen M."/>
            <person name="Ament-Velasquez S.L."/>
            <person name="Johannesson H."/>
        </authorList>
    </citation>
    <scope>NUCLEOTIDE SEQUENCE</scope>
    <source>
        <strain evidence="5">03SP1</strain>
    </source>
</reference>
<dbReference type="Proteomes" id="UP001049176">
    <property type="component" value="Chromosome 2"/>
</dbReference>
<evidence type="ECO:0000256" key="2">
    <source>
        <dbReference type="ARBA" id="ARBA00022801"/>
    </source>
</evidence>
<organism evidence="5 6">
    <name type="scientific">Marasmius oreades</name>
    <name type="common">fairy-ring Marasmius</name>
    <dbReference type="NCBI Taxonomy" id="181124"/>
    <lineage>
        <taxon>Eukaryota</taxon>
        <taxon>Fungi</taxon>
        <taxon>Dikarya</taxon>
        <taxon>Basidiomycota</taxon>
        <taxon>Agaricomycotina</taxon>
        <taxon>Agaricomycetes</taxon>
        <taxon>Agaricomycetidae</taxon>
        <taxon>Agaricales</taxon>
        <taxon>Marasmiineae</taxon>
        <taxon>Marasmiaceae</taxon>
        <taxon>Marasmius</taxon>
    </lineage>
</organism>
<sequence>MFSLKAPKGYPVGATTFLAPLPSPIRFGSVRIKGSEERGLPLEEVAFTAYYPAQIDSSSRRGLDWITRPLRLAVEGIARFLGFESSVMTWSILAPLVYLCGRLIKIPVYPNVPLLRPTKASQTHWPLVIFSHGLGGSRTAYSQICSRIAASGRVVLAIEHRDGTSPACQTRSWDAGQSITKPILYIRQGDVSCDEEREEPFPLRADQLLIRRYEIYHTFKTFSCLLTGEPDHRLAIAGENGKFRAEDWTEINGREITVRLADVCLAGHSFGGCTVFSILSSKPPPGYPPLPCRHALIYDPWLDPFPTPGPIQEALPVECNPEQTNADLPRMLVINSEPFTLWKDHFHQLQTAVRKWGRQARLITLIRSVHYDFSDFSWLPFLRKKSKNVLLEHIEGLSISFLDGTIEETLEQMQTRSFDVQVVGKKKDGRPKRQITGELGDIIIH</sequence>
<dbReference type="EMBL" id="CM032182">
    <property type="protein sequence ID" value="KAG7096763.1"/>
    <property type="molecule type" value="Genomic_DNA"/>
</dbReference>
<comment type="caution">
    <text evidence="5">The sequence shown here is derived from an EMBL/GenBank/DDBJ whole genome shotgun (WGS) entry which is preliminary data.</text>
</comment>
<evidence type="ECO:0000313" key="5">
    <source>
        <dbReference type="EMBL" id="KAG7096763.1"/>
    </source>
</evidence>
<dbReference type="Gene3D" id="3.40.50.1820">
    <property type="entry name" value="alpha/beta hydrolase"/>
    <property type="match status" value="1"/>
</dbReference>
<evidence type="ECO:0000256" key="3">
    <source>
        <dbReference type="ARBA" id="ARBA00022963"/>
    </source>
</evidence>
<protein>
    <recommendedName>
        <fullName evidence="1">1-alkyl-2-acetylglycerophosphocholine esterase</fullName>
        <ecNumber evidence="1">3.1.1.47</ecNumber>
    </recommendedName>
</protein>
<dbReference type="GO" id="GO:0016042">
    <property type="term" value="P:lipid catabolic process"/>
    <property type="evidence" value="ECO:0007669"/>
    <property type="project" value="UniProtKB-KW"/>
</dbReference>
<dbReference type="PANTHER" id="PTHR10272">
    <property type="entry name" value="PLATELET-ACTIVATING FACTOR ACETYLHYDROLASE"/>
    <property type="match status" value="1"/>
</dbReference>
<accession>A0A9P8ACT4</accession>
<dbReference type="EC" id="3.1.1.47" evidence="1"/>
<dbReference type="Pfam" id="PF03403">
    <property type="entry name" value="PAF-AH_p_II"/>
    <property type="match status" value="1"/>
</dbReference>